<accession>A0ABV0SGJ0</accession>
<protein>
    <submittedName>
        <fullName evidence="2">Uncharacterized protein</fullName>
    </submittedName>
</protein>
<feature type="region of interest" description="Disordered" evidence="1">
    <location>
        <begin position="1"/>
        <end position="27"/>
    </location>
</feature>
<name>A0ABV0SGJ0_9TELE</name>
<comment type="caution">
    <text evidence="2">The sequence shown here is derived from an EMBL/GenBank/DDBJ whole genome shotgun (WGS) entry which is preliminary data.</text>
</comment>
<reference evidence="2 3" key="1">
    <citation type="submission" date="2021-06" db="EMBL/GenBank/DDBJ databases">
        <authorList>
            <person name="Palmer J.M."/>
        </authorList>
    </citation>
    <scope>NUCLEOTIDE SEQUENCE [LARGE SCALE GENOMIC DNA]</scope>
    <source>
        <strain evidence="2 3">XC_2019</strain>
        <tissue evidence="2">Muscle</tissue>
    </source>
</reference>
<dbReference type="Proteomes" id="UP001434883">
    <property type="component" value="Unassembled WGS sequence"/>
</dbReference>
<feature type="non-terminal residue" evidence="2">
    <location>
        <position position="1"/>
    </location>
</feature>
<feature type="compositionally biased region" description="Polar residues" evidence="1">
    <location>
        <begin position="1"/>
        <end position="14"/>
    </location>
</feature>
<gene>
    <name evidence="2" type="ORF">XENOCAPTIV_015656</name>
</gene>
<dbReference type="EMBL" id="JAHRIN010078864">
    <property type="protein sequence ID" value="MEQ2219305.1"/>
    <property type="molecule type" value="Genomic_DNA"/>
</dbReference>
<keyword evidence="3" id="KW-1185">Reference proteome</keyword>
<evidence type="ECO:0000256" key="1">
    <source>
        <dbReference type="SAM" id="MobiDB-lite"/>
    </source>
</evidence>
<sequence>LAAVPNTPTSNRVKTQSKRPSHRSLTHRCPQRNMAEKPLFPSWFFSSFNRRSGVNGDSAMLVCKQPRLRCLRAAITTKPVIKARSALPPISVFDENGSVLARLLLWAKKTTIPLLPRFSDGPGPKEAVKEV</sequence>
<feature type="compositionally biased region" description="Basic residues" evidence="1">
    <location>
        <begin position="15"/>
        <end position="27"/>
    </location>
</feature>
<evidence type="ECO:0000313" key="3">
    <source>
        <dbReference type="Proteomes" id="UP001434883"/>
    </source>
</evidence>
<proteinExistence type="predicted"/>
<evidence type="ECO:0000313" key="2">
    <source>
        <dbReference type="EMBL" id="MEQ2219305.1"/>
    </source>
</evidence>
<organism evidence="2 3">
    <name type="scientific">Xenoophorus captivus</name>
    <dbReference type="NCBI Taxonomy" id="1517983"/>
    <lineage>
        <taxon>Eukaryota</taxon>
        <taxon>Metazoa</taxon>
        <taxon>Chordata</taxon>
        <taxon>Craniata</taxon>
        <taxon>Vertebrata</taxon>
        <taxon>Euteleostomi</taxon>
        <taxon>Actinopterygii</taxon>
        <taxon>Neopterygii</taxon>
        <taxon>Teleostei</taxon>
        <taxon>Neoteleostei</taxon>
        <taxon>Acanthomorphata</taxon>
        <taxon>Ovalentaria</taxon>
        <taxon>Atherinomorphae</taxon>
        <taxon>Cyprinodontiformes</taxon>
        <taxon>Goodeidae</taxon>
        <taxon>Xenoophorus</taxon>
    </lineage>
</organism>